<proteinExistence type="predicted"/>
<dbReference type="RefSeq" id="WP_118213165.1">
    <property type="nucleotide sequence ID" value="NZ_CAJMJQ010000034.1"/>
</dbReference>
<dbReference type="PANTHER" id="PTHR35007">
    <property type="entry name" value="INTEGRAL MEMBRANE PROTEIN-RELATED"/>
    <property type="match status" value="1"/>
</dbReference>
<dbReference type="GO" id="GO:0005886">
    <property type="term" value="C:plasma membrane"/>
    <property type="evidence" value="ECO:0007669"/>
    <property type="project" value="UniProtKB-SubCell"/>
</dbReference>
<accession>A0A414P1N7</accession>
<feature type="transmembrane region" description="Helical" evidence="1">
    <location>
        <begin position="256"/>
        <end position="278"/>
    </location>
</feature>
<sequence length="287" mass="32521">MGILKRKEKKELEPQYYTSATNIQTVNYKVYYMSKKEKIFYFLLAFAVGALVGYLFYGGLAKDEFSQPTRLTYILNCTIMLIVGIVAGKVFLPIRTEQILKKRKNMLTRQFRDMLDGLTTSLGAGNNIMDSLYAVREDLQMQYEEDAYILQEVKIMIAGMQNNVPIEDMLEDFGIRSNIDDIKSFAEVFKVSYRKGGNIKDVIQNTYTILNDKMEIREEIETVVTSSKTEQNLMLVMPVALIGVIKSMSPDFAADFATASGVLATTIAIIIFAVAYYVGKKILDIKI</sequence>
<evidence type="ECO:0000256" key="1">
    <source>
        <dbReference type="SAM" id="Phobius"/>
    </source>
</evidence>
<evidence type="ECO:0000313" key="3">
    <source>
        <dbReference type="Proteomes" id="UP000284902"/>
    </source>
</evidence>
<keyword evidence="1" id="KW-0472">Membrane</keyword>
<dbReference type="Proteomes" id="UP000284902">
    <property type="component" value="Unassembled WGS sequence"/>
</dbReference>
<feature type="transmembrane region" description="Helical" evidence="1">
    <location>
        <begin position="73"/>
        <end position="94"/>
    </location>
</feature>
<gene>
    <name evidence="2" type="ORF">DW672_11675</name>
</gene>
<keyword evidence="1" id="KW-0812">Transmembrane</keyword>
<dbReference type="EMBL" id="QRHG01000039">
    <property type="protein sequence ID" value="RHF57966.1"/>
    <property type="molecule type" value="Genomic_DNA"/>
</dbReference>
<keyword evidence="1" id="KW-1133">Transmembrane helix</keyword>
<feature type="transmembrane region" description="Helical" evidence="1">
    <location>
        <begin position="39"/>
        <end position="61"/>
    </location>
</feature>
<organism evidence="2 3">
    <name type="scientific">[Ruminococcus] lactaris</name>
    <dbReference type="NCBI Taxonomy" id="46228"/>
    <lineage>
        <taxon>Bacteria</taxon>
        <taxon>Bacillati</taxon>
        <taxon>Bacillota</taxon>
        <taxon>Clostridia</taxon>
        <taxon>Lachnospirales</taxon>
        <taxon>Lachnospiraceae</taxon>
        <taxon>Mediterraneibacter</taxon>
    </lineage>
</organism>
<reference evidence="2 3" key="1">
    <citation type="submission" date="2018-08" db="EMBL/GenBank/DDBJ databases">
        <title>A genome reference for cultivated species of the human gut microbiota.</title>
        <authorList>
            <person name="Zou Y."/>
            <person name="Xue W."/>
            <person name="Luo G."/>
        </authorList>
    </citation>
    <scope>NUCLEOTIDE SEQUENCE [LARGE SCALE GENOMIC DNA]</scope>
    <source>
        <strain evidence="2 3">AM25-1LB</strain>
    </source>
</reference>
<comment type="caution">
    <text evidence="2">The sequence shown here is derived from an EMBL/GenBank/DDBJ whole genome shotgun (WGS) entry which is preliminary data.</text>
</comment>
<dbReference type="AlphaFoldDB" id="A0A414P1N7"/>
<name>A0A414P1N7_9FIRM</name>
<evidence type="ECO:0000313" key="2">
    <source>
        <dbReference type="EMBL" id="RHF57966.1"/>
    </source>
</evidence>
<protein>
    <submittedName>
        <fullName evidence="2">Uncharacterized protein</fullName>
    </submittedName>
</protein>
<dbReference type="PANTHER" id="PTHR35007:SF1">
    <property type="entry name" value="PILUS ASSEMBLY PROTEIN"/>
    <property type="match status" value="1"/>
</dbReference>